<evidence type="ECO:0000256" key="2">
    <source>
        <dbReference type="SAM" id="MobiDB-lite"/>
    </source>
</evidence>
<dbReference type="AlphaFoldDB" id="A0A1H5RQT1"/>
<evidence type="ECO:0000256" key="1">
    <source>
        <dbReference type="ARBA" id="ARBA00009277"/>
    </source>
</evidence>
<evidence type="ECO:0000259" key="3">
    <source>
        <dbReference type="PROSITE" id="PS50532"/>
    </source>
</evidence>
<reference evidence="5 6" key="1">
    <citation type="submission" date="2016-10" db="EMBL/GenBank/DDBJ databases">
        <authorList>
            <person name="de Groot N.N."/>
        </authorList>
    </citation>
    <scope>NUCLEOTIDE SEQUENCE [LARGE SCALE GENOMIC DNA]</scope>
    <source>
        <strain evidence="5 6">Nm13</strain>
    </source>
</reference>
<protein>
    <submittedName>
        <fullName evidence="5">Transposase</fullName>
    </submittedName>
</protein>
<organism evidence="5 6">
    <name type="scientific">Nitrosomonas ureae</name>
    <dbReference type="NCBI Taxonomy" id="44577"/>
    <lineage>
        <taxon>Bacteria</taxon>
        <taxon>Pseudomonadati</taxon>
        <taxon>Pseudomonadota</taxon>
        <taxon>Betaproteobacteria</taxon>
        <taxon>Nitrosomonadales</taxon>
        <taxon>Nitrosomonadaceae</taxon>
        <taxon>Nitrosomonas</taxon>
    </lineage>
</organism>
<dbReference type="OrthoDB" id="3542865at2"/>
<feature type="compositionally biased region" description="Polar residues" evidence="2">
    <location>
        <begin position="488"/>
        <end position="499"/>
    </location>
</feature>
<dbReference type="Gene3D" id="3.30.420.10">
    <property type="entry name" value="Ribonuclease H-like superfamily/Ribonuclease H"/>
    <property type="match status" value="1"/>
</dbReference>
<dbReference type="GO" id="GO:0003676">
    <property type="term" value="F:nucleic acid binding"/>
    <property type="evidence" value="ECO:0007669"/>
    <property type="project" value="InterPro"/>
</dbReference>
<dbReference type="EMBL" id="FNUX01000001">
    <property type="protein sequence ID" value="SEF40630.1"/>
    <property type="molecule type" value="Genomic_DNA"/>
</dbReference>
<evidence type="ECO:0000313" key="6">
    <source>
        <dbReference type="Proteomes" id="UP000236753"/>
    </source>
</evidence>
<dbReference type="Proteomes" id="UP000236753">
    <property type="component" value="Unassembled WGS sequence"/>
</dbReference>
<dbReference type="PANTHER" id="PTHR35004:SF8">
    <property type="entry name" value="TRANSPOSASE RV3428C-RELATED"/>
    <property type="match status" value="1"/>
</dbReference>
<comment type="similarity">
    <text evidence="1">Belongs to the transposase IS21/IS408/IS1162 family.</text>
</comment>
<dbReference type="InterPro" id="IPR012337">
    <property type="entry name" value="RNaseH-like_sf"/>
</dbReference>
<dbReference type="InterPro" id="IPR036388">
    <property type="entry name" value="WH-like_DNA-bd_sf"/>
</dbReference>
<feature type="domain" description="HTH IS408-type" evidence="3">
    <location>
        <begin position="11"/>
        <end position="92"/>
    </location>
</feature>
<dbReference type="PANTHER" id="PTHR35004">
    <property type="entry name" value="TRANSPOSASE RV3428C-RELATED"/>
    <property type="match status" value="1"/>
</dbReference>
<proteinExistence type="inferred from homology"/>
<dbReference type="Gene3D" id="1.10.10.10">
    <property type="entry name" value="Winged helix-like DNA-binding domain superfamily/Winged helix DNA-binding domain"/>
    <property type="match status" value="1"/>
</dbReference>
<dbReference type="InterPro" id="IPR054353">
    <property type="entry name" value="IstA-like_C"/>
</dbReference>
<dbReference type="GO" id="GO:0015074">
    <property type="term" value="P:DNA integration"/>
    <property type="evidence" value="ECO:0007669"/>
    <property type="project" value="InterPro"/>
</dbReference>
<evidence type="ECO:0000313" key="5">
    <source>
        <dbReference type="EMBL" id="SEF40630.1"/>
    </source>
</evidence>
<gene>
    <name evidence="5" type="ORF">SAMN05216334_101178</name>
</gene>
<dbReference type="InterPro" id="IPR001584">
    <property type="entry name" value="Integrase_cat-core"/>
</dbReference>
<dbReference type="SUPFAM" id="SSF53098">
    <property type="entry name" value="Ribonuclease H-like"/>
    <property type="match status" value="1"/>
</dbReference>
<dbReference type="RefSeq" id="WP_103965168.1">
    <property type="nucleotide sequence ID" value="NZ_FNUX01000001.1"/>
</dbReference>
<feature type="domain" description="Integrase catalytic" evidence="4">
    <location>
        <begin position="134"/>
        <end position="331"/>
    </location>
</feature>
<feature type="region of interest" description="Disordered" evidence="2">
    <location>
        <begin position="488"/>
        <end position="512"/>
    </location>
</feature>
<sequence>MPAKRLSMRKIKEILRLKWANGLSNRKIAHSCGIARPTVNEYLRRAEQAGLSWPLSDEWDDAKLEQILFPEPHKGSVPERVIPVWAEVHQEMKKKSVTLFLLWQEYRERHDQGYQYSWFCSQYRLWLGKQDWVMRQTHRVGEKLFVDYAGQTVPIVDPGSGEIRYAQIFVAVLGASNYTYAEATWTQALPDWISSHQRTFTYLDGTPEVVVPDNLLSGVTKAHRYEPDINPTYQDLAAHYGVAVVPARVRHPKDKSKVEVGVQIVERWILAALRHQTFFSLLELNQSIQALLIRLNQRSFKKLPGSREHLFKTLDYPALNPLPVQPYVYAEWKKVRVHIDYHVEVDGHYYSVPYTLIKQTLDARLTQRTIEMFHRAQRVASHPRSARQGGHTTLNEHMPEAHRKYGDWSPQRFYLWADKIGPATTQVITAILTSRRHPQQGYRACLGILRLARTYHPERLEAACRRALILGTHRYKSIESILKNNLDNQPLQESPAQNLQHHDNIRGPGYYH</sequence>
<dbReference type="InterPro" id="IPR036397">
    <property type="entry name" value="RNaseH_sf"/>
</dbReference>
<dbReference type="NCBIfam" id="NF033546">
    <property type="entry name" value="transpos_IS21"/>
    <property type="match status" value="1"/>
</dbReference>
<dbReference type="InterPro" id="IPR017895">
    <property type="entry name" value="HTH_IS408/IS1162_type"/>
</dbReference>
<dbReference type="PROSITE" id="PS50994">
    <property type="entry name" value="INTEGRASE"/>
    <property type="match status" value="1"/>
</dbReference>
<dbReference type="Pfam" id="PF13412">
    <property type="entry name" value="HTH_24"/>
    <property type="match status" value="1"/>
</dbReference>
<dbReference type="Pfam" id="PF22483">
    <property type="entry name" value="Mu-transpos_C_2"/>
    <property type="match status" value="1"/>
</dbReference>
<evidence type="ECO:0000259" key="4">
    <source>
        <dbReference type="PROSITE" id="PS50994"/>
    </source>
</evidence>
<accession>A0A1H5RQT1</accession>
<dbReference type="PROSITE" id="PS50532">
    <property type="entry name" value="HTH_IS408"/>
    <property type="match status" value="1"/>
</dbReference>
<name>A0A1H5RQT1_9PROT</name>